<reference evidence="3" key="1">
    <citation type="submission" date="2022-11" db="UniProtKB">
        <authorList>
            <consortium name="WormBaseParasite"/>
        </authorList>
    </citation>
    <scope>IDENTIFICATION</scope>
</reference>
<evidence type="ECO:0000256" key="1">
    <source>
        <dbReference type="SAM" id="SignalP"/>
    </source>
</evidence>
<sequence length="223" mass="26814">MWLFLLFFVLNTFYKNVEPLSIFVKISWREVEGNNFEYPHHLTNETKERFDLKLTGNLQEGGQTFVGKTDGYDNFHFTQDDIIEERLGSTYFLEISINGNNIINPIIVERNSIVYVILHKNEAKYKILTKSQEEDFDKIINLFKNPFRLVQFFWETRSEKLKVFVECENEKNEQNKFELENFNKNEKQTVNSRRKYKSGCKRIKICPENKYKLYKESIFLLKK</sequence>
<protein>
    <submittedName>
        <fullName evidence="3">Uncharacterized protein</fullName>
    </submittedName>
</protein>
<evidence type="ECO:0000313" key="2">
    <source>
        <dbReference type="Proteomes" id="UP000887563"/>
    </source>
</evidence>
<dbReference type="AlphaFoldDB" id="A0A914N903"/>
<proteinExistence type="predicted"/>
<feature type="signal peptide" evidence="1">
    <location>
        <begin position="1"/>
        <end position="19"/>
    </location>
</feature>
<feature type="chain" id="PRO_5038001341" evidence="1">
    <location>
        <begin position="20"/>
        <end position="223"/>
    </location>
</feature>
<organism evidence="2 3">
    <name type="scientific">Meloidogyne incognita</name>
    <name type="common">Southern root-knot nematode worm</name>
    <name type="synonym">Oxyuris incognita</name>
    <dbReference type="NCBI Taxonomy" id="6306"/>
    <lineage>
        <taxon>Eukaryota</taxon>
        <taxon>Metazoa</taxon>
        <taxon>Ecdysozoa</taxon>
        <taxon>Nematoda</taxon>
        <taxon>Chromadorea</taxon>
        <taxon>Rhabditida</taxon>
        <taxon>Tylenchina</taxon>
        <taxon>Tylenchomorpha</taxon>
        <taxon>Tylenchoidea</taxon>
        <taxon>Meloidogynidae</taxon>
        <taxon>Meloidogyninae</taxon>
        <taxon>Meloidogyne</taxon>
        <taxon>Meloidogyne incognita group</taxon>
    </lineage>
</organism>
<name>A0A914N903_MELIC</name>
<evidence type="ECO:0000313" key="3">
    <source>
        <dbReference type="WBParaSite" id="Minc3s04270g35901"/>
    </source>
</evidence>
<dbReference type="Proteomes" id="UP000887563">
    <property type="component" value="Unplaced"/>
</dbReference>
<keyword evidence="1" id="KW-0732">Signal</keyword>
<keyword evidence="2" id="KW-1185">Reference proteome</keyword>
<accession>A0A914N903</accession>
<dbReference type="WBParaSite" id="Minc3s04270g35901">
    <property type="protein sequence ID" value="Minc3s04270g35901"/>
    <property type="gene ID" value="Minc3s04270g35901"/>
</dbReference>